<dbReference type="InterPro" id="IPR029058">
    <property type="entry name" value="AB_hydrolase_fold"/>
</dbReference>
<dbReference type="PANTHER" id="PTHR11010:SF38">
    <property type="entry name" value="LYSOSOMAL PRO-X CARBOXYPEPTIDASE"/>
    <property type="match status" value="1"/>
</dbReference>
<accession>A0A9N9XCI3</accession>
<dbReference type="Gene3D" id="3.40.50.1820">
    <property type="entry name" value="alpha/beta hydrolase"/>
    <property type="match status" value="1"/>
</dbReference>
<evidence type="ECO:0000256" key="13">
    <source>
        <dbReference type="ARBA" id="ARBA00059701"/>
    </source>
</evidence>
<evidence type="ECO:0000256" key="6">
    <source>
        <dbReference type="ARBA" id="ARBA00022729"/>
    </source>
</evidence>
<gene>
    <name evidence="19" type="ORF">DIABBA_LOCUS7355</name>
</gene>
<dbReference type="GO" id="GO:0004185">
    <property type="term" value="F:serine-type carboxypeptidase activity"/>
    <property type="evidence" value="ECO:0007669"/>
    <property type="project" value="UniProtKB-EC"/>
</dbReference>
<sequence length="476" mass="54107">MRREIVWLVGVLAIVLAEDNYLFETKYIDVPLDHFSFTQDTKFKLRYLINDTYHEEGGPIFFYTGNEGDIKNFARNTGFMYDIAPQFSALLVFVEHRYYGESLPFGNQSYSSIDKLGYLSSQQALADFVYVIEALQEQYAYNKREKNLPVIAFGGSYGGMLSSWIRMKYPSSVLGAISSSAPIWQLGGLTSCEIFNRITTSVYASFGTDKCTNGITNVWKAIRSFTKTPEGKANLTSTWNLCSPIKTQADVDQLIDWAAEVLVNMAMANYPYPNSFLVNLPAYPVREFCNKLNSHKWNEEYGLLVAVVDALGIYTNYTKTAKCNNINVTSPSVSDEGWNFQSCTDMIMPMCSESSDMFENTDWNFQQYSDTCYKQFKVRPRNLNVPLLEYGGKAIEAASNIVFSNGLLDPWSGGGVLGNINDRVRAIIIPNGAHHYDLRGKNDLDTDDVKYARNFHVRKIKEWLREYYRDPQVNVI</sequence>
<evidence type="ECO:0000256" key="11">
    <source>
        <dbReference type="ARBA" id="ARBA00023228"/>
    </source>
</evidence>
<dbReference type="GO" id="GO:0006508">
    <property type="term" value="P:proteolysis"/>
    <property type="evidence" value="ECO:0007669"/>
    <property type="project" value="UniProtKB-KW"/>
</dbReference>
<dbReference type="InterPro" id="IPR042269">
    <property type="entry name" value="Ser_carbopepase_S28_SKS"/>
</dbReference>
<dbReference type="OrthoDB" id="2130629at2759"/>
<evidence type="ECO:0000256" key="12">
    <source>
        <dbReference type="ARBA" id="ARBA00052013"/>
    </source>
</evidence>
<evidence type="ECO:0000256" key="9">
    <source>
        <dbReference type="ARBA" id="ARBA00023157"/>
    </source>
</evidence>
<evidence type="ECO:0000256" key="1">
    <source>
        <dbReference type="ARBA" id="ARBA00004371"/>
    </source>
</evidence>
<dbReference type="GO" id="GO:0005764">
    <property type="term" value="C:lysosome"/>
    <property type="evidence" value="ECO:0007669"/>
    <property type="project" value="UniProtKB-SubCell"/>
</dbReference>
<keyword evidence="5" id="KW-0645">Protease</keyword>
<comment type="subcellular location">
    <subcellularLocation>
        <location evidence="1">Lysosome</location>
    </subcellularLocation>
</comment>
<evidence type="ECO:0000256" key="5">
    <source>
        <dbReference type="ARBA" id="ARBA00022670"/>
    </source>
</evidence>
<evidence type="ECO:0000256" key="15">
    <source>
        <dbReference type="ARBA" id="ARBA00073691"/>
    </source>
</evidence>
<dbReference type="InterPro" id="IPR008758">
    <property type="entry name" value="Peptidase_S28"/>
</dbReference>
<evidence type="ECO:0000256" key="17">
    <source>
        <dbReference type="ARBA" id="ARBA00076608"/>
    </source>
</evidence>
<comment type="function">
    <text evidence="13">Cleaves C-terminal amino acids linked to proline in peptides such as angiotensin II, III and des-Arg9-bradykinin. This cleavage occurs at acidic pH, but enzymatic activity is retained with some substrates at neutral pH.</text>
</comment>
<dbReference type="GO" id="GO:0008239">
    <property type="term" value="F:dipeptidyl-peptidase activity"/>
    <property type="evidence" value="ECO:0007669"/>
    <property type="project" value="TreeGrafter"/>
</dbReference>
<evidence type="ECO:0000256" key="14">
    <source>
        <dbReference type="ARBA" id="ARBA00066456"/>
    </source>
</evidence>
<evidence type="ECO:0000313" key="20">
    <source>
        <dbReference type="Proteomes" id="UP001153709"/>
    </source>
</evidence>
<evidence type="ECO:0000256" key="16">
    <source>
        <dbReference type="ARBA" id="ARBA00076475"/>
    </source>
</evidence>
<dbReference type="FunFam" id="1.20.120.980:FF:000002">
    <property type="entry name" value="lysosomal Pro-X carboxypeptidase"/>
    <property type="match status" value="1"/>
</dbReference>
<evidence type="ECO:0000313" key="19">
    <source>
        <dbReference type="EMBL" id="CAG9834001.1"/>
    </source>
</evidence>
<keyword evidence="8" id="KW-0865">Zymogen</keyword>
<dbReference type="PANTHER" id="PTHR11010">
    <property type="entry name" value="PROTEASE S28 PRO-X CARBOXYPEPTIDASE-RELATED"/>
    <property type="match status" value="1"/>
</dbReference>
<evidence type="ECO:0000256" key="3">
    <source>
        <dbReference type="ARBA" id="ARBA00011738"/>
    </source>
</evidence>
<evidence type="ECO:0000256" key="2">
    <source>
        <dbReference type="ARBA" id="ARBA00011079"/>
    </source>
</evidence>
<protein>
    <recommendedName>
        <fullName evidence="15">Lysosomal Pro-X carboxypeptidase</fullName>
        <ecNumber evidence="14">3.4.16.2</ecNumber>
    </recommendedName>
    <alternativeName>
        <fullName evidence="17">Proline carboxypeptidase</fullName>
    </alternativeName>
    <alternativeName>
        <fullName evidence="16">Prolylcarboxypeptidase</fullName>
    </alternativeName>
</protein>
<dbReference type="EC" id="3.4.16.2" evidence="14"/>
<dbReference type="Proteomes" id="UP001153709">
    <property type="component" value="Chromosome 4"/>
</dbReference>
<keyword evidence="6 18" id="KW-0732">Signal</keyword>
<evidence type="ECO:0000256" key="10">
    <source>
        <dbReference type="ARBA" id="ARBA00023180"/>
    </source>
</evidence>
<organism evidence="19 20">
    <name type="scientific">Diabrotica balteata</name>
    <name type="common">Banded cucumber beetle</name>
    <dbReference type="NCBI Taxonomy" id="107213"/>
    <lineage>
        <taxon>Eukaryota</taxon>
        <taxon>Metazoa</taxon>
        <taxon>Ecdysozoa</taxon>
        <taxon>Arthropoda</taxon>
        <taxon>Hexapoda</taxon>
        <taxon>Insecta</taxon>
        <taxon>Pterygota</taxon>
        <taxon>Neoptera</taxon>
        <taxon>Endopterygota</taxon>
        <taxon>Coleoptera</taxon>
        <taxon>Polyphaga</taxon>
        <taxon>Cucujiformia</taxon>
        <taxon>Chrysomeloidea</taxon>
        <taxon>Chrysomelidae</taxon>
        <taxon>Galerucinae</taxon>
        <taxon>Diabroticina</taxon>
        <taxon>Diabroticites</taxon>
        <taxon>Diabrotica</taxon>
    </lineage>
</organism>
<evidence type="ECO:0000256" key="8">
    <source>
        <dbReference type="ARBA" id="ARBA00023145"/>
    </source>
</evidence>
<keyword evidence="10" id="KW-0325">Glycoprotein</keyword>
<comment type="similarity">
    <text evidence="2">Belongs to the peptidase S28 family.</text>
</comment>
<evidence type="ECO:0000256" key="4">
    <source>
        <dbReference type="ARBA" id="ARBA00022645"/>
    </source>
</evidence>
<keyword evidence="9" id="KW-1015">Disulfide bond</keyword>
<dbReference type="SUPFAM" id="SSF53474">
    <property type="entry name" value="alpha/beta-Hydrolases"/>
    <property type="match status" value="1"/>
</dbReference>
<feature type="chain" id="PRO_5040488249" description="Lysosomal Pro-X carboxypeptidase" evidence="18">
    <location>
        <begin position="18"/>
        <end position="476"/>
    </location>
</feature>
<dbReference type="AlphaFoldDB" id="A0A9N9XCI3"/>
<dbReference type="EMBL" id="OU898279">
    <property type="protein sequence ID" value="CAG9834001.1"/>
    <property type="molecule type" value="Genomic_DNA"/>
</dbReference>
<comment type="catalytic activity">
    <reaction evidence="12">
        <text>Cleavage of a -Pro-|-Xaa bond to release a C-terminal amino acid.</text>
        <dbReference type="EC" id="3.4.16.2"/>
    </reaction>
</comment>
<dbReference type="Gene3D" id="1.20.120.980">
    <property type="entry name" value="Serine carboxypeptidase S28, SKS domain"/>
    <property type="match status" value="1"/>
</dbReference>
<dbReference type="Pfam" id="PF05577">
    <property type="entry name" value="Peptidase_S28"/>
    <property type="match status" value="1"/>
</dbReference>
<keyword evidence="7" id="KW-0378">Hydrolase</keyword>
<feature type="signal peptide" evidence="18">
    <location>
        <begin position="1"/>
        <end position="17"/>
    </location>
</feature>
<keyword evidence="4" id="KW-0121">Carboxypeptidase</keyword>
<evidence type="ECO:0000256" key="18">
    <source>
        <dbReference type="SAM" id="SignalP"/>
    </source>
</evidence>
<keyword evidence="20" id="KW-1185">Reference proteome</keyword>
<name>A0A9N9XCI3_DIABA</name>
<comment type="subunit">
    <text evidence="3">Homodimer.</text>
</comment>
<evidence type="ECO:0000256" key="7">
    <source>
        <dbReference type="ARBA" id="ARBA00022801"/>
    </source>
</evidence>
<keyword evidence="11" id="KW-0458">Lysosome</keyword>
<reference evidence="19" key="1">
    <citation type="submission" date="2022-01" db="EMBL/GenBank/DDBJ databases">
        <authorList>
            <person name="King R."/>
        </authorList>
    </citation>
    <scope>NUCLEOTIDE SEQUENCE</scope>
</reference>
<proteinExistence type="inferred from homology"/>